<sequence>MMNLPTVHKDVLSFAFDHSVDYDESQPLYIDARNPSRSLNANQLRRIVRALIAGLRRYIKQGECVLVHLGNSYVHSALFFGIIGAGGVYMGASPDSPPHELANVLELGRPRLIITTNQTLHAVLSVATSKGLGPEQICPFEELTITSFLESNLSHHRQNAETITLYDLLACGDEDWIKFDDESLAKTTPAAMYCTSGTSGLPKAAIISHQAVVSQHLNKQYEVPYAIRRLVTVPVYHRFGALWHAFPIRQGEPAYFLQKFELNHFLDAVHSNRITDVFIVPAIVHLSLQSSRPVAELLSSLRMVGVSGAPIDTESLQKFQGLLHKQATAAQSWGMTETGPVFVCRYGERVDKGSIGKLVGINEARLIDDEGMIITSDNCPGELYIRGTGLFSNYKGRDDGVDADGWFRTGDVAYRQNEYYYLFGRVKEIIKVQGQEKPQPCSTTILLKVVLRNQVAPAEIEAILSKHPGISDAAVLGVQSSDKSTELPRAFVVKSSAFKANLTADEVYQFAKSQLAGYKALDGGVVFVSDIPRTASGKILRDKLAQMNARREKIAQVLSRRVIKVVT</sequence>
<proteinExistence type="inferred from homology"/>
<evidence type="ECO:0000256" key="4">
    <source>
        <dbReference type="ARBA" id="ARBA00022741"/>
    </source>
</evidence>
<keyword evidence="3" id="KW-0436">Ligase</keyword>
<gene>
    <name evidence="8" type="ORF">ABL_07335</name>
</gene>
<evidence type="ECO:0000259" key="7">
    <source>
        <dbReference type="Pfam" id="PF13193"/>
    </source>
</evidence>
<dbReference type="Proteomes" id="UP000068243">
    <property type="component" value="Unassembled WGS sequence"/>
</dbReference>
<dbReference type="VEuPathDB" id="FungiDB:ATCC64974_94480"/>
<evidence type="ECO:0000256" key="1">
    <source>
        <dbReference type="ARBA" id="ARBA00005179"/>
    </source>
</evidence>
<protein>
    <submittedName>
        <fullName evidence="8">Adenylate-forming enzyme AfeA</fullName>
    </submittedName>
</protein>
<dbReference type="PANTHER" id="PTHR24096:SF317">
    <property type="entry name" value="ADENYLATE-FORMING ENZYME AFEA"/>
    <property type="match status" value="1"/>
</dbReference>
<dbReference type="OMA" id="HRFGALW"/>
<feature type="domain" description="AMP-dependent synthetase/ligase" evidence="6">
    <location>
        <begin position="27"/>
        <end position="394"/>
    </location>
</feature>
<dbReference type="Pfam" id="PF13193">
    <property type="entry name" value="AMP-binding_C"/>
    <property type="match status" value="1"/>
</dbReference>
<dbReference type="AlphaFoldDB" id="A0A100INX7"/>
<comment type="similarity">
    <text evidence="2">Belongs to the ATP-dependent AMP-binding enzyme family.</text>
</comment>
<dbReference type="GO" id="GO:0016405">
    <property type="term" value="F:CoA-ligase activity"/>
    <property type="evidence" value="ECO:0007669"/>
    <property type="project" value="TreeGrafter"/>
</dbReference>
<dbReference type="Gene3D" id="3.30.300.30">
    <property type="match status" value="1"/>
</dbReference>
<reference evidence="9" key="1">
    <citation type="journal article" date="2016" name="Genome Announc.">
        <title>Draft genome sequence of Aspergillus niger strain An76.</title>
        <authorList>
            <person name="Gong W."/>
            <person name="Cheng Z."/>
            <person name="Zhang H."/>
            <person name="Liu L."/>
            <person name="Gao P."/>
            <person name="Wang L."/>
        </authorList>
    </citation>
    <scope>NUCLEOTIDE SEQUENCE [LARGE SCALE GENOMIC DNA]</scope>
    <source>
        <strain evidence="9">An76</strain>
    </source>
</reference>
<name>A0A100INX7_ASPNG</name>
<keyword evidence="5" id="KW-0067">ATP-binding</keyword>
<evidence type="ECO:0000259" key="6">
    <source>
        <dbReference type="Pfam" id="PF00501"/>
    </source>
</evidence>
<dbReference type="SUPFAM" id="SSF56801">
    <property type="entry name" value="Acetyl-CoA synthetase-like"/>
    <property type="match status" value="1"/>
</dbReference>
<dbReference type="InterPro" id="IPR025110">
    <property type="entry name" value="AMP-bd_C"/>
</dbReference>
<evidence type="ECO:0000256" key="2">
    <source>
        <dbReference type="ARBA" id="ARBA00006432"/>
    </source>
</evidence>
<comment type="caution">
    <text evidence="8">The sequence shown here is derived from an EMBL/GenBank/DDBJ whole genome shotgun (WGS) entry which is preliminary data.</text>
</comment>
<comment type="pathway">
    <text evidence="1">Secondary metabolite biosynthesis.</text>
</comment>
<dbReference type="InterPro" id="IPR000873">
    <property type="entry name" value="AMP-dep_synth/lig_dom"/>
</dbReference>
<dbReference type="InterPro" id="IPR042099">
    <property type="entry name" value="ANL_N_sf"/>
</dbReference>
<feature type="domain" description="AMP-binding enzyme C-terminal" evidence="7">
    <location>
        <begin position="459"/>
        <end position="538"/>
    </location>
</feature>
<dbReference type="GO" id="GO:0005524">
    <property type="term" value="F:ATP binding"/>
    <property type="evidence" value="ECO:0007669"/>
    <property type="project" value="UniProtKB-KW"/>
</dbReference>
<dbReference type="VEuPathDB" id="FungiDB:ASPNIDRAFT2_1160258"/>
<dbReference type="Pfam" id="PF00501">
    <property type="entry name" value="AMP-binding"/>
    <property type="match status" value="1"/>
</dbReference>
<dbReference type="InterPro" id="IPR045851">
    <property type="entry name" value="AMP-bd_C_sf"/>
</dbReference>
<dbReference type="GO" id="GO:0019748">
    <property type="term" value="P:secondary metabolic process"/>
    <property type="evidence" value="ECO:0007669"/>
    <property type="project" value="TreeGrafter"/>
</dbReference>
<dbReference type="EMBL" id="BCMY01000013">
    <property type="protein sequence ID" value="GAQ44674.1"/>
    <property type="molecule type" value="Genomic_DNA"/>
</dbReference>
<dbReference type="OrthoDB" id="6509636at2759"/>
<organism evidence="8 9">
    <name type="scientific">Aspergillus niger</name>
    <dbReference type="NCBI Taxonomy" id="5061"/>
    <lineage>
        <taxon>Eukaryota</taxon>
        <taxon>Fungi</taxon>
        <taxon>Dikarya</taxon>
        <taxon>Ascomycota</taxon>
        <taxon>Pezizomycotina</taxon>
        <taxon>Eurotiomycetes</taxon>
        <taxon>Eurotiomycetidae</taxon>
        <taxon>Eurotiales</taxon>
        <taxon>Aspergillaceae</taxon>
        <taxon>Aspergillus</taxon>
        <taxon>Aspergillus subgen. Circumdati</taxon>
    </lineage>
</organism>
<dbReference type="PANTHER" id="PTHR24096">
    <property type="entry name" value="LONG-CHAIN-FATTY-ACID--COA LIGASE"/>
    <property type="match status" value="1"/>
</dbReference>
<dbReference type="VEuPathDB" id="FungiDB:An11g09710"/>
<dbReference type="InterPro" id="IPR020845">
    <property type="entry name" value="AMP-binding_CS"/>
</dbReference>
<evidence type="ECO:0000313" key="8">
    <source>
        <dbReference type="EMBL" id="GAQ44674.1"/>
    </source>
</evidence>
<dbReference type="PROSITE" id="PS00455">
    <property type="entry name" value="AMP_BINDING"/>
    <property type="match status" value="1"/>
</dbReference>
<evidence type="ECO:0000256" key="3">
    <source>
        <dbReference type="ARBA" id="ARBA00022598"/>
    </source>
</evidence>
<evidence type="ECO:0000313" key="9">
    <source>
        <dbReference type="Proteomes" id="UP000068243"/>
    </source>
</evidence>
<dbReference type="VEuPathDB" id="FungiDB:M747DRAFT_99023"/>
<dbReference type="Gene3D" id="3.40.50.12780">
    <property type="entry name" value="N-terminal domain of ligase-like"/>
    <property type="match status" value="1"/>
</dbReference>
<evidence type="ECO:0000256" key="5">
    <source>
        <dbReference type="ARBA" id="ARBA00022840"/>
    </source>
</evidence>
<accession>A0A100INX7</accession>
<keyword evidence="4" id="KW-0547">Nucleotide-binding</keyword>